<reference evidence="3" key="1">
    <citation type="submission" date="2017-01" db="EMBL/GenBank/DDBJ databases">
        <authorList>
            <person name="Varghese N."/>
            <person name="Submissions S."/>
        </authorList>
    </citation>
    <scope>NUCLEOTIDE SEQUENCE [LARGE SCALE GENOMIC DNA]</scope>
    <source>
        <strain evidence="3">ATCC 12950</strain>
    </source>
</reference>
<keyword evidence="3" id="KW-1185">Reference proteome</keyword>
<evidence type="ECO:0000259" key="1">
    <source>
        <dbReference type="Pfam" id="PF12728"/>
    </source>
</evidence>
<organism evidence="2 3">
    <name type="scientific">Microbispora rosea</name>
    <dbReference type="NCBI Taxonomy" id="58117"/>
    <lineage>
        <taxon>Bacteria</taxon>
        <taxon>Bacillati</taxon>
        <taxon>Actinomycetota</taxon>
        <taxon>Actinomycetes</taxon>
        <taxon>Streptosporangiales</taxon>
        <taxon>Streptosporangiaceae</taxon>
        <taxon>Microbispora</taxon>
    </lineage>
</organism>
<accession>A0A1N6WEC1</accession>
<gene>
    <name evidence="2" type="ORF">SAMN05421833_104168</name>
</gene>
<protein>
    <submittedName>
        <fullName evidence="2">Helix-turn-helix domain-containing protein</fullName>
    </submittedName>
</protein>
<dbReference type="AlphaFoldDB" id="A0A1N6WEC1"/>
<dbReference type="Proteomes" id="UP000186096">
    <property type="component" value="Unassembled WGS sequence"/>
</dbReference>
<dbReference type="SUPFAM" id="SSF46955">
    <property type="entry name" value="Putative DNA-binding domain"/>
    <property type="match status" value="1"/>
</dbReference>
<dbReference type="InterPro" id="IPR036388">
    <property type="entry name" value="WH-like_DNA-bd_sf"/>
</dbReference>
<feature type="domain" description="Helix-turn-helix" evidence="1">
    <location>
        <begin position="11"/>
        <end position="58"/>
    </location>
</feature>
<dbReference type="EMBL" id="FTNI01000004">
    <property type="protein sequence ID" value="SIQ88325.1"/>
    <property type="molecule type" value="Genomic_DNA"/>
</dbReference>
<name>A0A1N6WEC1_9ACTN</name>
<dbReference type="STRING" id="58117.SAMN05421833_104168"/>
<dbReference type="InterPro" id="IPR009061">
    <property type="entry name" value="DNA-bd_dom_put_sf"/>
</dbReference>
<evidence type="ECO:0000313" key="2">
    <source>
        <dbReference type="EMBL" id="SIQ88325.1"/>
    </source>
</evidence>
<dbReference type="Pfam" id="PF12728">
    <property type="entry name" value="HTH_17"/>
    <property type="match status" value="1"/>
</dbReference>
<sequence>MDLDNSRTWGVEEVSYFLGVPVGTLYQWRYRRTGPPAFKVGRHLRYDPAAVRAWLAKQVA</sequence>
<proteinExistence type="predicted"/>
<dbReference type="OrthoDB" id="5524782at2"/>
<dbReference type="RefSeq" id="WP_076433939.1">
    <property type="nucleotide sequence ID" value="NZ_FTNI01000004.1"/>
</dbReference>
<evidence type="ECO:0000313" key="3">
    <source>
        <dbReference type="Proteomes" id="UP000186096"/>
    </source>
</evidence>
<dbReference type="Gene3D" id="1.10.10.10">
    <property type="entry name" value="Winged helix-like DNA-binding domain superfamily/Winged helix DNA-binding domain"/>
    <property type="match status" value="1"/>
</dbReference>
<dbReference type="InterPro" id="IPR041657">
    <property type="entry name" value="HTH_17"/>
</dbReference>